<dbReference type="GO" id="GO:0005524">
    <property type="term" value="F:ATP binding"/>
    <property type="evidence" value="ECO:0007669"/>
    <property type="project" value="InterPro"/>
</dbReference>
<evidence type="ECO:0000259" key="7">
    <source>
        <dbReference type="Pfam" id="PF01330"/>
    </source>
</evidence>
<dbReference type="Gene3D" id="2.40.50.140">
    <property type="entry name" value="Nucleic acid-binding proteins"/>
    <property type="match status" value="1"/>
</dbReference>
<dbReference type="EMBL" id="JASCXX010000010">
    <property type="protein sequence ID" value="MDI6449407.1"/>
    <property type="molecule type" value="Genomic_DNA"/>
</dbReference>
<gene>
    <name evidence="6" type="primary">ruvA</name>
    <name evidence="8" type="ORF">QJ522_10175</name>
</gene>
<evidence type="ECO:0000313" key="8">
    <source>
        <dbReference type="EMBL" id="MDI6449407.1"/>
    </source>
</evidence>
<sequence>MIARIEGKLLKVDTETALVQVGSIAYEVMLPGYCIGALSEQIGADVALCTMEYYEGTLGGGNLIPRMIGFLNSGERDFFTKFTSVKGMGIKKGLRALSIPIGAIADAIENGDEKMLTALPGVGKRMAQQIVAELRGKLLTFATGAEPTEARPTFRPFQSEALEILVAWGEKRNEAMELIELACQRHPDATTAEALVPLVYRLKQGIEV</sequence>
<comment type="similarity">
    <text evidence="6">Belongs to the RuvA family.</text>
</comment>
<dbReference type="Gene3D" id="1.10.150.20">
    <property type="entry name" value="5' to 3' exonuclease, C-terminal subdomain"/>
    <property type="match status" value="1"/>
</dbReference>
<feature type="domain" description="DNA helicase Holliday junction RuvA type" evidence="7">
    <location>
        <begin position="1"/>
        <end position="52"/>
    </location>
</feature>
<comment type="function">
    <text evidence="6">The RuvA-RuvB-RuvC complex processes Holliday junction (HJ) DNA during genetic recombination and DNA repair, while the RuvA-RuvB complex plays an important role in the rescue of blocked DNA replication forks via replication fork reversal (RFR). RuvA specifically binds to HJ cruciform DNA, conferring on it an open structure. The RuvB hexamer acts as an ATP-dependent pump, pulling dsDNA into and through the RuvAB complex. HJ branch migration allows RuvC to scan DNA until it finds its consensus sequence, where it cleaves and resolves the cruciform DNA.</text>
</comment>
<keyword evidence="1 6" id="KW-0963">Cytoplasm</keyword>
<reference evidence="8" key="1">
    <citation type="submission" date="2023-05" db="EMBL/GenBank/DDBJ databases">
        <title>Anaerotaeda fermentans gen. nov., sp. nov., a novel anaerobic planctomycete of the new family within the order Sedimentisphaerales isolated from Taman Peninsula, Russia.</title>
        <authorList>
            <person name="Khomyakova M.A."/>
            <person name="Merkel A.Y."/>
            <person name="Slobodkin A.I."/>
        </authorList>
    </citation>
    <scope>NUCLEOTIDE SEQUENCE</scope>
    <source>
        <strain evidence="8">M17dextr</strain>
    </source>
</reference>
<evidence type="ECO:0000256" key="2">
    <source>
        <dbReference type="ARBA" id="ARBA00022763"/>
    </source>
</evidence>
<dbReference type="GO" id="GO:0006281">
    <property type="term" value="P:DNA repair"/>
    <property type="evidence" value="ECO:0007669"/>
    <property type="project" value="UniProtKB-UniRule"/>
</dbReference>
<dbReference type="GO" id="GO:0009378">
    <property type="term" value="F:four-way junction helicase activity"/>
    <property type="evidence" value="ECO:0007669"/>
    <property type="project" value="InterPro"/>
</dbReference>
<comment type="caution">
    <text evidence="6">Lacks conserved residue(s) required for the propagation of feature annotation.</text>
</comment>
<dbReference type="GO" id="GO:0005737">
    <property type="term" value="C:cytoplasm"/>
    <property type="evidence" value="ECO:0007669"/>
    <property type="project" value="UniProtKB-SubCell"/>
</dbReference>
<feature type="region of interest" description="Domain III" evidence="6">
    <location>
        <begin position="152"/>
        <end position="208"/>
    </location>
</feature>
<dbReference type="GO" id="GO:0006310">
    <property type="term" value="P:DNA recombination"/>
    <property type="evidence" value="ECO:0007669"/>
    <property type="project" value="UniProtKB-UniRule"/>
</dbReference>
<dbReference type="SUPFAM" id="SSF47781">
    <property type="entry name" value="RuvA domain 2-like"/>
    <property type="match status" value="1"/>
</dbReference>
<comment type="caution">
    <text evidence="8">The sequence shown here is derived from an EMBL/GenBank/DDBJ whole genome shotgun (WGS) entry which is preliminary data.</text>
</comment>
<comment type="subunit">
    <text evidence="6">Homotetramer. Forms an RuvA(8)-RuvB(12)-Holliday junction (HJ) complex. HJ DNA is sandwiched between 2 RuvA tetramers; dsDNA enters through RuvA and exits via RuvB. An RuvB hexamer assembles on each DNA strand where it exits the tetramer. Each RuvB hexamer is contacted by two RuvA subunits (via domain III) on 2 adjacent RuvB subunits; this complex drives branch migration. In the full resolvosome a probable DNA-RuvA(4)-RuvB(12)-RuvC(2) complex forms which resolves the HJ.</text>
</comment>
<keyword evidence="3 6" id="KW-0238">DNA-binding</keyword>
<evidence type="ECO:0000256" key="6">
    <source>
        <dbReference type="HAMAP-Rule" id="MF_00031"/>
    </source>
</evidence>
<evidence type="ECO:0000256" key="4">
    <source>
        <dbReference type="ARBA" id="ARBA00023172"/>
    </source>
</evidence>
<organism evidence="8 9">
    <name type="scientific">Anaerobaca lacustris</name>
    <dbReference type="NCBI Taxonomy" id="3044600"/>
    <lineage>
        <taxon>Bacteria</taxon>
        <taxon>Pseudomonadati</taxon>
        <taxon>Planctomycetota</taxon>
        <taxon>Phycisphaerae</taxon>
        <taxon>Sedimentisphaerales</taxon>
        <taxon>Anaerobacaceae</taxon>
        <taxon>Anaerobaca</taxon>
    </lineage>
</organism>
<dbReference type="InterPro" id="IPR010994">
    <property type="entry name" value="RuvA_2-like"/>
</dbReference>
<accession>A0AAW6TUU7</accession>
<dbReference type="GO" id="GO:0000400">
    <property type="term" value="F:four-way junction DNA binding"/>
    <property type="evidence" value="ECO:0007669"/>
    <property type="project" value="UniProtKB-UniRule"/>
</dbReference>
<dbReference type="GO" id="GO:0048476">
    <property type="term" value="C:Holliday junction resolvase complex"/>
    <property type="evidence" value="ECO:0007669"/>
    <property type="project" value="UniProtKB-UniRule"/>
</dbReference>
<comment type="subcellular location">
    <subcellularLocation>
        <location evidence="6">Cytoplasm</location>
    </subcellularLocation>
</comment>
<dbReference type="AlphaFoldDB" id="A0AAW6TUU7"/>
<dbReference type="InterPro" id="IPR000085">
    <property type="entry name" value="RuvA"/>
</dbReference>
<evidence type="ECO:0000256" key="5">
    <source>
        <dbReference type="ARBA" id="ARBA00023204"/>
    </source>
</evidence>
<keyword evidence="9" id="KW-1185">Reference proteome</keyword>
<name>A0AAW6TUU7_9BACT</name>
<keyword evidence="4 6" id="KW-0233">DNA recombination</keyword>
<keyword evidence="2 6" id="KW-0227">DNA damage</keyword>
<proteinExistence type="inferred from homology"/>
<keyword evidence="5 6" id="KW-0234">DNA repair</keyword>
<dbReference type="HAMAP" id="MF_00031">
    <property type="entry name" value="DNA_HJ_migration_RuvA"/>
    <property type="match status" value="1"/>
</dbReference>
<dbReference type="RefSeq" id="WP_349244814.1">
    <property type="nucleotide sequence ID" value="NZ_JASCXX010000010.1"/>
</dbReference>
<dbReference type="InterPro" id="IPR012340">
    <property type="entry name" value="NA-bd_OB-fold"/>
</dbReference>
<dbReference type="NCBIfam" id="TIGR00084">
    <property type="entry name" value="ruvA"/>
    <property type="match status" value="1"/>
</dbReference>
<dbReference type="Proteomes" id="UP001431776">
    <property type="component" value="Unassembled WGS sequence"/>
</dbReference>
<dbReference type="Pfam" id="PF14520">
    <property type="entry name" value="HHH_5"/>
    <property type="match status" value="1"/>
</dbReference>
<dbReference type="InterPro" id="IPR013849">
    <property type="entry name" value="DNA_helicase_Holl-junc_RuvA_I"/>
</dbReference>
<evidence type="ECO:0000313" key="9">
    <source>
        <dbReference type="Proteomes" id="UP001431776"/>
    </source>
</evidence>
<comment type="domain">
    <text evidence="6">Has three domains with a flexible linker between the domains II and III and assumes an 'L' shape. Domain III is highly mobile and contacts RuvB.</text>
</comment>
<evidence type="ECO:0000256" key="1">
    <source>
        <dbReference type="ARBA" id="ARBA00022490"/>
    </source>
</evidence>
<dbReference type="Pfam" id="PF01330">
    <property type="entry name" value="RuvA_N"/>
    <property type="match status" value="1"/>
</dbReference>
<protein>
    <recommendedName>
        <fullName evidence="6">Holliday junction branch migration complex subunit RuvA</fullName>
    </recommendedName>
</protein>
<evidence type="ECO:0000256" key="3">
    <source>
        <dbReference type="ARBA" id="ARBA00023125"/>
    </source>
</evidence>